<evidence type="ECO:0000313" key="2">
    <source>
        <dbReference type="EMBL" id="AVM01660.1"/>
    </source>
</evidence>
<evidence type="ECO:0008006" key="4">
    <source>
        <dbReference type="Google" id="ProtNLM"/>
    </source>
</evidence>
<organism evidence="2 3">
    <name type="scientific">Gordonia iterans</name>
    <dbReference type="NCBI Taxonomy" id="1004901"/>
    <lineage>
        <taxon>Bacteria</taxon>
        <taxon>Bacillati</taxon>
        <taxon>Actinomycetota</taxon>
        <taxon>Actinomycetes</taxon>
        <taxon>Mycobacteriales</taxon>
        <taxon>Gordoniaceae</taxon>
        <taxon>Gordonia</taxon>
    </lineage>
</organism>
<dbReference type="EMBL" id="CP027433">
    <property type="protein sequence ID" value="AVM01660.1"/>
    <property type="molecule type" value="Genomic_DNA"/>
</dbReference>
<dbReference type="RefSeq" id="WP_105943364.1">
    <property type="nucleotide sequence ID" value="NZ_CP027433.1"/>
</dbReference>
<dbReference type="KEGG" id="git:C6V83_16740"/>
<dbReference type="Proteomes" id="UP000239814">
    <property type="component" value="Chromosome"/>
</dbReference>
<keyword evidence="1" id="KW-0175">Coiled coil</keyword>
<evidence type="ECO:0000256" key="1">
    <source>
        <dbReference type="SAM" id="Coils"/>
    </source>
</evidence>
<name>A0A2S0KJ05_9ACTN</name>
<proteinExistence type="predicted"/>
<dbReference type="OrthoDB" id="4578855at2"/>
<keyword evidence="3" id="KW-1185">Reference proteome</keyword>
<dbReference type="AlphaFoldDB" id="A0A2S0KJ05"/>
<feature type="coiled-coil region" evidence="1">
    <location>
        <begin position="37"/>
        <end position="64"/>
    </location>
</feature>
<accession>A0A2S0KJ05</accession>
<evidence type="ECO:0000313" key="3">
    <source>
        <dbReference type="Proteomes" id="UP000239814"/>
    </source>
</evidence>
<gene>
    <name evidence="2" type="ORF">C6V83_16740</name>
</gene>
<protein>
    <recommendedName>
        <fullName evidence="4">Nucleotide exchange factor GrpE</fullName>
    </recommendedName>
</protein>
<reference evidence="2 3" key="1">
    <citation type="submission" date="2018-03" db="EMBL/GenBank/DDBJ databases">
        <title>Characteristics and genome of n-alkane degrading marine bacteria Gordonia iterans isolated from crude oil contaminated in Tae-an, South Korea.</title>
        <authorList>
            <person name="Lee S.-S."/>
            <person name="Kim H."/>
        </authorList>
    </citation>
    <scope>NUCLEOTIDE SEQUENCE [LARGE SCALE GENOMIC DNA]</scope>
    <source>
        <strain evidence="2 3">Co17</strain>
    </source>
</reference>
<sequence>MSADGGVSDGRSEVTLESVDERLTQLTDLFRRRLLEDRGAQASIRELQERNAALEAELSGRNLKPFLSAIGLLAERIDSEVLHRGGEAFLESVRDELNAAIESLDVVVVDTPGDFDSVRHEVIAASGEGPRRIVTRVIRPGFERNGIPLLPARVEVLRMPEQTGDGIGTD</sequence>